<keyword evidence="2 4" id="KW-0479">Metal-binding</keyword>
<dbReference type="InterPro" id="IPR005123">
    <property type="entry name" value="Oxoglu/Fe-dep_dioxygenase_dom"/>
</dbReference>
<feature type="region of interest" description="Disordered" evidence="5">
    <location>
        <begin position="1"/>
        <end position="32"/>
    </location>
</feature>
<comment type="similarity">
    <text evidence="1 4">Belongs to the iron/ascorbate-dependent oxidoreductase family.</text>
</comment>
<keyword evidence="4" id="KW-0560">Oxidoreductase</keyword>
<dbReference type="SUPFAM" id="SSF51197">
    <property type="entry name" value="Clavaminate synthase-like"/>
    <property type="match status" value="1"/>
</dbReference>
<evidence type="ECO:0000256" key="4">
    <source>
        <dbReference type="RuleBase" id="RU003682"/>
    </source>
</evidence>
<evidence type="ECO:0000256" key="2">
    <source>
        <dbReference type="ARBA" id="ARBA00022723"/>
    </source>
</evidence>
<feature type="compositionally biased region" description="Polar residues" evidence="5">
    <location>
        <begin position="1"/>
        <end position="20"/>
    </location>
</feature>
<dbReference type="PANTHER" id="PTHR47991">
    <property type="entry name" value="OXOGLUTARATE/IRON-DEPENDENT DIOXYGENASE"/>
    <property type="match status" value="1"/>
</dbReference>
<evidence type="ECO:0000259" key="6">
    <source>
        <dbReference type="PROSITE" id="PS51471"/>
    </source>
</evidence>
<dbReference type="Pfam" id="PF14226">
    <property type="entry name" value="DIOX_N"/>
    <property type="match status" value="1"/>
</dbReference>
<dbReference type="Pfam" id="PF03171">
    <property type="entry name" value="2OG-FeII_Oxy"/>
    <property type="match status" value="1"/>
</dbReference>
<evidence type="ECO:0000313" key="8">
    <source>
        <dbReference type="Proteomes" id="UP001396334"/>
    </source>
</evidence>
<proteinExistence type="inferred from homology"/>
<dbReference type="InterPro" id="IPR026992">
    <property type="entry name" value="DIOX_N"/>
</dbReference>
<keyword evidence="8" id="KW-1185">Reference proteome</keyword>
<feature type="domain" description="Fe2OG dioxygenase" evidence="6">
    <location>
        <begin position="195"/>
        <end position="295"/>
    </location>
</feature>
<dbReference type="EMBL" id="JBBPBN010000721">
    <property type="protein sequence ID" value="KAK8482943.1"/>
    <property type="molecule type" value="Genomic_DNA"/>
</dbReference>
<evidence type="ECO:0000256" key="3">
    <source>
        <dbReference type="ARBA" id="ARBA00023004"/>
    </source>
</evidence>
<reference evidence="7 8" key="1">
    <citation type="journal article" date="2024" name="G3 (Bethesda)">
        <title>Genome assembly of Hibiscus sabdariffa L. provides insights into metabolisms of medicinal natural products.</title>
        <authorList>
            <person name="Kim T."/>
        </authorList>
    </citation>
    <scope>NUCLEOTIDE SEQUENCE [LARGE SCALE GENOMIC DNA]</scope>
    <source>
        <strain evidence="7">TK-2024</strain>
        <tissue evidence="7">Old leaves</tissue>
    </source>
</reference>
<protein>
    <recommendedName>
        <fullName evidence="6">Fe2OG dioxygenase domain-containing protein</fullName>
    </recommendedName>
</protein>
<evidence type="ECO:0000256" key="5">
    <source>
        <dbReference type="SAM" id="MobiDB-lite"/>
    </source>
</evidence>
<dbReference type="InterPro" id="IPR027443">
    <property type="entry name" value="IPNS-like_sf"/>
</dbReference>
<comment type="caution">
    <text evidence="7">The sequence shown here is derived from an EMBL/GenBank/DDBJ whole genome shotgun (WGS) entry which is preliminary data.</text>
</comment>
<evidence type="ECO:0000256" key="1">
    <source>
        <dbReference type="ARBA" id="ARBA00008056"/>
    </source>
</evidence>
<gene>
    <name evidence="7" type="ORF">V6N11_080164</name>
</gene>
<organism evidence="7 8">
    <name type="scientific">Hibiscus sabdariffa</name>
    <name type="common">roselle</name>
    <dbReference type="NCBI Taxonomy" id="183260"/>
    <lineage>
        <taxon>Eukaryota</taxon>
        <taxon>Viridiplantae</taxon>
        <taxon>Streptophyta</taxon>
        <taxon>Embryophyta</taxon>
        <taxon>Tracheophyta</taxon>
        <taxon>Spermatophyta</taxon>
        <taxon>Magnoliopsida</taxon>
        <taxon>eudicotyledons</taxon>
        <taxon>Gunneridae</taxon>
        <taxon>Pentapetalae</taxon>
        <taxon>rosids</taxon>
        <taxon>malvids</taxon>
        <taxon>Malvales</taxon>
        <taxon>Malvaceae</taxon>
        <taxon>Malvoideae</taxon>
        <taxon>Hibiscus</taxon>
    </lineage>
</organism>
<dbReference type="InterPro" id="IPR044861">
    <property type="entry name" value="IPNS-like_FE2OG_OXY"/>
</dbReference>
<evidence type="ECO:0000313" key="7">
    <source>
        <dbReference type="EMBL" id="KAK8482943.1"/>
    </source>
</evidence>
<sequence length="346" mass="39401">MDNQTQTFRFVNGSSPSSLSPDHILPQDKRPNLTHTPLLSSVPVIDMTEEPRASVVHKISKACEEYGFFQVINHGVPRELCDTVLALLAAFFELPPEEKAPFLATDETRQVKLLNYHVKTDGQTRVCMWSECLAHPWHPLDDVVHLLPQNPPQYREVIAEYSKEIYVLMKRLLSLISQGLGLEQDCLETKLGEAPTFRAQGNYYPPCPDPELTLGLNVHTDISALTIVRQSEGVTGLQVLQNGNWVPVEPIPDAFVINIGDQIQVLSNGRFRSVHHRAVTNKTRKRVSMATFYNPSKDTIIGPIRDLIDEQHPPLYREYHFSEFLEEFFKQEGTRRMVTEMFELKA</sequence>
<dbReference type="InterPro" id="IPR050295">
    <property type="entry name" value="Plant_2OG-oxidoreductases"/>
</dbReference>
<accession>A0ABR1ZQG6</accession>
<keyword evidence="3 4" id="KW-0408">Iron</keyword>
<dbReference type="PROSITE" id="PS51471">
    <property type="entry name" value="FE2OG_OXY"/>
    <property type="match status" value="1"/>
</dbReference>
<name>A0ABR1ZQG6_9ROSI</name>
<dbReference type="Proteomes" id="UP001396334">
    <property type="component" value="Unassembled WGS sequence"/>
</dbReference>
<dbReference type="Gene3D" id="2.60.120.330">
    <property type="entry name" value="B-lactam Antibiotic, Isopenicillin N Synthase, Chain"/>
    <property type="match status" value="1"/>
</dbReference>